<evidence type="ECO:0000256" key="2">
    <source>
        <dbReference type="ARBA" id="ARBA00022723"/>
    </source>
</evidence>
<keyword evidence="5" id="KW-0539">Nucleus</keyword>
<gene>
    <name evidence="8" type="ORF">C2S53_001263</name>
</gene>
<keyword evidence="2" id="KW-0479">Metal-binding</keyword>
<evidence type="ECO:0000259" key="7">
    <source>
        <dbReference type="PROSITE" id="PS50157"/>
    </source>
</evidence>
<comment type="caution">
    <text evidence="8">The sequence shown here is derived from an EMBL/GenBank/DDBJ whole genome shotgun (WGS) entry which is preliminary data.</text>
</comment>
<organism evidence="8 9">
    <name type="scientific">Perilla frutescens var. hirtella</name>
    <name type="common">Perilla citriodora</name>
    <name type="synonym">Perilla setoyensis</name>
    <dbReference type="NCBI Taxonomy" id="608512"/>
    <lineage>
        <taxon>Eukaryota</taxon>
        <taxon>Viridiplantae</taxon>
        <taxon>Streptophyta</taxon>
        <taxon>Embryophyta</taxon>
        <taxon>Tracheophyta</taxon>
        <taxon>Spermatophyta</taxon>
        <taxon>Magnoliopsida</taxon>
        <taxon>eudicotyledons</taxon>
        <taxon>Gunneridae</taxon>
        <taxon>Pentapetalae</taxon>
        <taxon>asterids</taxon>
        <taxon>lamiids</taxon>
        <taxon>Lamiales</taxon>
        <taxon>Lamiaceae</taxon>
        <taxon>Nepetoideae</taxon>
        <taxon>Elsholtzieae</taxon>
        <taxon>Perilla</taxon>
    </lineage>
</organism>
<feature type="domain" description="C2H2-type" evidence="7">
    <location>
        <begin position="21"/>
        <end position="48"/>
    </location>
</feature>
<dbReference type="InterPro" id="IPR044246">
    <property type="entry name" value="ZFP3-like"/>
</dbReference>
<dbReference type="Proteomes" id="UP001190926">
    <property type="component" value="Unassembled WGS sequence"/>
</dbReference>
<dbReference type="PANTHER" id="PTHR47287:SF15">
    <property type="entry name" value="ZINC FINGER PROTEIN 3-LIKE"/>
    <property type="match status" value="1"/>
</dbReference>
<evidence type="ECO:0000256" key="6">
    <source>
        <dbReference type="PROSITE-ProRule" id="PRU00042"/>
    </source>
</evidence>
<keyword evidence="3 6" id="KW-0863">Zinc-finger</keyword>
<dbReference type="EMBL" id="SDAM02000021">
    <property type="protein sequence ID" value="KAH6836226.1"/>
    <property type="molecule type" value="Genomic_DNA"/>
</dbReference>
<sequence>MECENATQGSPNNAEGTSKRFPCLYCSRKFHSSQALGGHQNAHKKERNAARRHKRSCEYPLNAFSPPPLLFPPNYPIGILRPFPPYIAASFCQFSAGDHVGAAGVVQNAVLYGGDVANLKRNVRCSGADAETDHSYGLAFGVENEDQKLDLSLRL</sequence>
<reference evidence="8 9" key="1">
    <citation type="journal article" date="2021" name="Nat. Commun.">
        <title>Incipient diploidization of the medicinal plant Perilla within 10,000 years.</title>
        <authorList>
            <person name="Zhang Y."/>
            <person name="Shen Q."/>
            <person name="Leng L."/>
            <person name="Zhang D."/>
            <person name="Chen S."/>
            <person name="Shi Y."/>
            <person name="Ning Z."/>
            <person name="Chen S."/>
        </authorList>
    </citation>
    <scope>NUCLEOTIDE SEQUENCE [LARGE SCALE GENOMIC DNA]</scope>
    <source>
        <strain evidence="9">cv. PC099</strain>
    </source>
</reference>
<dbReference type="AlphaFoldDB" id="A0AAD4JMM2"/>
<dbReference type="InterPro" id="IPR013087">
    <property type="entry name" value="Znf_C2H2_type"/>
</dbReference>
<evidence type="ECO:0000313" key="9">
    <source>
        <dbReference type="Proteomes" id="UP001190926"/>
    </source>
</evidence>
<dbReference type="PANTHER" id="PTHR47287">
    <property type="entry name" value="C2H2 AND C2HC ZINC FINGERS SUPERFAMILY PROTEIN"/>
    <property type="match status" value="1"/>
</dbReference>
<dbReference type="PROSITE" id="PS50157">
    <property type="entry name" value="ZINC_FINGER_C2H2_2"/>
    <property type="match status" value="1"/>
</dbReference>
<evidence type="ECO:0000256" key="1">
    <source>
        <dbReference type="ARBA" id="ARBA00004123"/>
    </source>
</evidence>
<dbReference type="GO" id="GO:0008270">
    <property type="term" value="F:zinc ion binding"/>
    <property type="evidence" value="ECO:0007669"/>
    <property type="project" value="UniProtKB-KW"/>
</dbReference>
<dbReference type="InterPro" id="IPR036236">
    <property type="entry name" value="Znf_C2H2_sf"/>
</dbReference>
<dbReference type="Gene3D" id="3.30.160.60">
    <property type="entry name" value="Classic Zinc Finger"/>
    <property type="match status" value="1"/>
</dbReference>
<keyword evidence="4" id="KW-0862">Zinc</keyword>
<accession>A0AAD4JMM2</accession>
<protein>
    <recommendedName>
        <fullName evidence="7">C2H2-type domain-containing protein</fullName>
    </recommendedName>
</protein>
<evidence type="ECO:0000313" key="8">
    <source>
        <dbReference type="EMBL" id="KAH6836226.1"/>
    </source>
</evidence>
<evidence type="ECO:0000256" key="3">
    <source>
        <dbReference type="ARBA" id="ARBA00022771"/>
    </source>
</evidence>
<dbReference type="GO" id="GO:0005634">
    <property type="term" value="C:nucleus"/>
    <property type="evidence" value="ECO:0007669"/>
    <property type="project" value="UniProtKB-SubCell"/>
</dbReference>
<dbReference type="SUPFAM" id="SSF57667">
    <property type="entry name" value="beta-beta-alpha zinc fingers"/>
    <property type="match status" value="1"/>
</dbReference>
<dbReference type="Pfam" id="PF13912">
    <property type="entry name" value="zf-C2H2_6"/>
    <property type="match status" value="1"/>
</dbReference>
<comment type="subcellular location">
    <subcellularLocation>
        <location evidence="1">Nucleus</location>
    </subcellularLocation>
</comment>
<dbReference type="PROSITE" id="PS00028">
    <property type="entry name" value="ZINC_FINGER_C2H2_1"/>
    <property type="match status" value="1"/>
</dbReference>
<evidence type="ECO:0000256" key="4">
    <source>
        <dbReference type="ARBA" id="ARBA00022833"/>
    </source>
</evidence>
<dbReference type="GO" id="GO:0009788">
    <property type="term" value="P:negative regulation of abscisic acid-activated signaling pathway"/>
    <property type="evidence" value="ECO:0007669"/>
    <property type="project" value="InterPro"/>
</dbReference>
<keyword evidence="9" id="KW-1185">Reference proteome</keyword>
<evidence type="ECO:0000256" key="5">
    <source>
        <dbReference type="ARBA" id="ARBA00023242"/>
    </source>
</evidence>
<proteinExistence type="predicted"/>
<name>A0AAD4JMM2_PERFH</name>